<accession>A0A2T2X8V1</accession>
<dbReference type="NCBIfam" id="NF047422">
    <property type="entry name" value="YfmF_fam"/>
    <property type="match status" value="1"/>
</dbReference>
<dbReference type="GO" id="GO:0046872">
    <property type="term" value="F:metal ion binding"/>
    <property type="evidence" value="ECO:0007669"/>
    <property type="project" value="InterPro"/>
</dbReference>
<dbReference type="PANTHER" id="PTHR11851:SF186">
    <property type="entry name" value="INACTIVE METALLOPROTEASE YMFF-RELATED"/>
    <property type="match status" value="1"/>
</dbReference>
<comment type="caution">
    <text evidence="2">The sequence shown here is derived from an EMBL/GenBank/DDBJ whole genome shotgun (WGS) entry which is preliminary data.</text>
</comment>
<proteinExistence type="predicted"/>
<evidence type="ECO:0000313" key="3">
    <source>
        <dbReference type="Proteomes" id="UP000242699"/>
    </source>
</evidence>
<dbReference type="SUPFAM" id="SSF63411">
    <property type="entry name" value="LuxS/MPP-like metallohydrolase"/>
    <property type="match status" value="2"/>
</dbReference>
<reference evidence="2 3" key="1">
    <citation type="journal article" date="2014" name="BMC Genomics">
        <title>Comparison of environmental and isolate Sulfobacillus genomes reveals diverse carbon, sulfur, nitrogen, and hydrogen metabolisms.</title>
        <authorList>
            <person name="Justice N.B."/>
            <person name="Norman A."/>
            <person name="Brown C.T."/>
            <person name="Singh A."/>
            <person name="Thomas B.C."/>
            <person name="Banfield J.F."/>
        </authorList>
    </citation>
    <scope>NUCLEOTIDE SEQUENCE [LARGE SCALE GENOMIC DNA]</scope>
    <source>
        <strain evidence="2">AMDSBA1</strain>
    </source>
</reference>
<dbReference type="InterPro" id="IPR050361">
    <property type="entry name" value="MPP/UQCRC_Complex"/>
</dbReference>
<sequence length="439" mass="50298">MDDLSVTAKDKGFVGRTQEGTGWYCFTTPRFKTITLHAFIVNELSVEQTVFGAILPHVLQQGTQKWPTFMQMEQTLEELYGASFRAEVGKLADKQLISIHLEIVNGRYLPGKPDTLSLGLEFLQEVIDHPHVQDGAFPEDVVKQEKDLLQRQILGLINDKGQYAVTRLIEAMADGRRFGLRKLGRVEDLDKITPHTLYDYYQKVHSTHPIILFAVGEIDPRSIEKFMQRYRTGQPRKEPENIEPYTPHFHDRLLTERQDIRQGKLNLGYHTGITLKDVRYPALMMYAGILGGFPHSKLFVNVRERASLAYYAYARLDAVLGYMIVGAGIEFEDFEPARDIIRQQVDAMQRGDISEQEWEFTLRAFDNDILSEEDNPSQLIARHLEHVLVGGGLFGEPLQRALHEVTPEQVKEVARNVSLDTVFFLTRKEDKRELEGDVK</sequence>
<feature type="domain" description="Peptidase M16 C-terminal" evidence="1">
    <location>
        <begin position="191"/>
        <end position="361"/>
    </location>
</feature>
<dbReference type="Gene3D" id="3.30.830.10">
    <property type="entry name" value="Metalloenzyme, LuxS/M16 peptidase-like"/>
    <property type="match status" value="2"/>
</dbReference>
<dbReference type="EMBL" id="PXYT01000006">
    <property type="protein sequence ID" value="PSR30909.1"/>
    <property type="molecule type" value="Genomic_DNA"/>
</dbReference>
<dbReference type="InterPro" id="IPR011249">
    <property type="entry name" value="Metalloenz_LuxS/M16"/>
</dbReference>
<gene>
    <name evidence="2" type="ORF">C7B43_04450</name>
</gene>
<dbReference type="Proteomes" id="UP000242699">
    <property type="component" value="Unassembled WGS sequence"/>
</dbReference>
<organism evidence="2 3">
    <name type="scientific">Sulfobacillus benefaciens</name>
    <dbReference type="NCBI Taxonomy" id="453960"/>
    <lineage>
        <taxon>Bacteria</taxon>
        <taxon>Bacillati</taxon>
        <taxon>Bacillota</taxon>
        <taxon>Clostridia</taxon>
        <taxon>Eubacteriales</taxon>
        <taxon>Clostridiales Family XVII. Incertae Sedis</taxon>
        <taxon>Sulfobacillus</taxon>
    </lineage>
</organism>
<protein>
    <submittedName>
        <fullName evidence="2">Insulinase family protein</fullName>
    </submittedName>
</protein>
<dbReference type="AlphaFoldDB" id="A0A2T2X8V1"/>
<dbReference type="InterPro" id="IPR007863">
    <property type="entry name" value="Peptidase_M16_C"/>
</dbReference>
<evidence type="ECO:0000259" key="1">
    <source>
        <dbReference type="Pfam" id="PF05193"/>
    </source>
</evidence>
<dbReference type="PANTHER" id="PTHR11851">
    <property type="entry name" value="METALLOPROTEASE"/>
    <property type="match status" value="1"/>
</dbReference>
<evidence type="ECO:0000313" key="2">
    <source>
        <dbReference type="EMBL" id="PSR30909.1"/>
    </source>
</evidence>
<dbReference type="Pfam" id="PF05193">
    <property type="entry name" value="Peptidase_M16_C"/>
    <property type="match status" value="1"/>
</dbReference>
<name>A0A2T2X8V1_9FIRM</name>